<dbReference type="Proteomes" id="UP001429354">
    <property type="component" value="Unassembled WGS sequence"/>
</dbReference>
<proteinExistence type="predicted"/>
<dbReference type="EMBL" id="QOVG01000003">
    <property type="protein sequence ID" value="NDK38435.1"/>
    <property type="molecule type" value="Genomic_DNA"/>
</dbReference>
<sequence length="632" mass="68962">MERDYSRQEVLDIIEREAQQRNIPRDDFMRFAYIETGGTFNEQASRGERGAKGLFQFVPDTAVAYGIRGRELDAVANTDAAARLYLDNRQALVNRHGRDGRPYLSGNAEPDGLDMYMAHQQGGAGYRSIQTAMATGQFGRDDTRANILNNVSSRDFESVTGGKYSDFRSMSDRDMATTFTQYWDTKFDRVRIPEKGIEPVGAAQVSLHTQLPAPSLAPGPGQPIALVAAHDLSVRYDHVRYAMSGRIPGVDGKHPDQGYVDCSGWVATLQNASMKEVNAKAGREVFSRDELFSLGNDGAAMIVDKARQRSGVLIEGGALTRAALKEGMIIGEDNGPTSWDRGRYMGIDHITMVVRDPKSGELMISQSRGGEGVELGSLDAYLQRKQAGGVKLYVTDPLAEARGLLRDDHLQTRDLQTQAQGSSAIPEPKQVDAAVMRVGGSGDNVRQLQDALNNFGYRDKDGRALREDGGFGDRTREAVHAYQQAHGLKADGVVGAQTMAALSKSKDSPLLSDTRHPDNGLYQQALKGLEQLGPNVFKNRQELQNAAGATVFDAKASGLTRIDHVVQSSNGTGLFAVQGSPSDPAHQRVHLDKGQAASEPIEKSTVQVQQEMRSQVQVHGQPEHEREARRSV</sequence>
<accession>A0ABX0AA65</accession>
<dbReference type="Gene3D" id="1.10.101.10">
    <property type="entry name" value="PGBD-like superfamily/PGBD"/>
    <property type="match status" value="1"/>
</dbReference>
<dbReference type="Pfam" id="PF20410">
    <property type="entry name" value="X-Tfes_XVIPCD"/>
    <property type="match status" value="1"/>
</dbReference>
<feature type="domain" description="Peptidoglycan binding-like" evidence="2">
    <location>
        <begin position="441"/>
        <end position="502"/>
    </location>
</feature>
<dbReference type="InterPro" id="IPR036366">
    <property type="entry name" value="PGBDSf"/>
</dbReference>
<evidence type="ECO:0000256" key="1">
    <source>
        <dbReference type="SAM" id="MobiDB-lite"/>
    </source>
</evidence>
<protein>
    <submittedName>
        <fullName evidence="4">Peptidoglycan-binding protein</fullName>
    </submittedName>
</protein>
<feature type="domain" description="X-Tfes XVIPCD" evidence="3">
    <location>
        <begin position="513"/>
        <end position="610"/>
    </location>
</feature>
<comment type="caution">
    <text evidence="4">The sequence shown here is derived from an EMBL/GenBank/DDBJ whole genome shotgun (WGS) entry which is preliminary data.</text>
</comment>
<reference evidence="4 5" key="1">
    <citation type="submission" date="2018-07" db="EMBL/GenBank/DDBJ databases">
        <title>Whole genome Sequencing of Pseudoxanthomonas gei KCTC 32298 (T).</title>
        <authorList>
            <person name="Kumar S."/>
            <person name="Bansal K."/>
            <person name="Kaur A."/>
            <person name="Patil P."/>
            <person name="Sharma S."/>
            <person name="Patil P.B."/>
        </authorList>
    </citation>
    <scope>NUCLEOTIDE SEQUENCE [LARGE SCALE GENOMIC DNA]</scope>
    <source>
        <strain evidence="4 5">KCTC 32298</strain>
    </source>
</reference>
<feature type="compositionally biased region" description="Basic and acidic residues" evidence="1">
    <location>
        <begin position="621"/>
        <end position="632"/>
    </location>
</feature>
<dbReference type="RefSeq" id="WP_162348993.1">
    <property type="nucleotide sequence ID" value="NZ_QOVG01000003.1"/>
</dbReference>
<evidence type="ECO:0000313" key="5">
    <source>
        <dbReference type="Proteomes" id="UP001429354"/>
    </source>
</evidence>
<dbReference type="Gene3D" id="1.10.530.10">
    <property type="match status" value="1"/>
</dbReference>
<dbReference type="InterPro" id="IPR046519">
    <property type="entry name" value="X-Tfes_XVIPCD"/>
</dbReference>
<feature type="region of interest" description="Disordered" evidence="1">
    <location>
        <begin position="578"/>
        <end position="632"/>
    </location>
</feature>
<dbReference type="InterPro" id="IPR002477">
    <property type="entry name" value="Peptidoglycan-bd-like"/>
</dbReference>
<evidence type="ECO:0000313" key="4">
    <source>
        <dbReference type="EMBL" id="NDK38435.1"/>
    </source>
</evidence>
<keyword evidence="5" id="KW-1185">Reference proteome</keyword>
<evidence type="ECO:0000259" key="3">
    <source>
        <dbReference type="Pfam" id="PF20410"/>
    </source>
</evidence>
<name>A0ABX0AA65_9GAMM</name>
<dbReference type="InterPro" id="IPR023346">
    <property type="entry name" value="Lysozyme-like_dom_sf"/>
</dbReference>
<feature type="compositionally biased region" description="Polar residues" evidence="1">
    <location>
        <begin position="604"/>
        <end position="618"/>
    </location>
</feature>
<dbReference type="Pfam" id="PF01471">
    <property type="entry name" value="PG_binding_1"/>
    <property type="match status" value="1"/>
</dbReference>
<organism evidence="4 5">
    <name type="scientific">Pseudoxanthomonas gei</name>
    <dbReference type="NCBI Taxonomy" id="1383030"/>
    <lineage>
        <taxon>Bacteria</taxon>
        <taxon>Pseudomonadati</taxon>
        <taxon>Pseudomonadota</taxon>
        <taxon>Gammaproteobacteria</taxon>
        <taxon>Lysobacterales</taxon>
        <taxon>Lysobacteraceae</taxon>
        <taxon>Pseudoxanthomonas</taxon>
    </lineage>
</organism>
<dbReference type="SUPFAM" id="SSF53955">
    <property type="entry name" value="Lysozyme-like"/>
    <property type="match status" value="1"/>
</dbReference>
<gene>
    <name evidence="4" type="ORF">DT603_06210</name>
</gene>
<evidence type="ECO:0000259" key="2">
    <source>
        <dbReference type="Pfam" id="PF01471"/>
    </source>
</evidence>
<dbReference type="InterPro" id="IPR036365">
    <property type="entry name" value="PGBD-like_sf"/>
</dbReference>
<dbReference type="SUPFAM" id="SSF47090">
    <property type="entry name" value="PGBD-like"/>
    <property type="match status" value="1"/>
</dbReference>